<keyword evidence="2" id="KW-0472">Membrane</keyword>
<dbReference type="EMBL" id="CP022011">
    <property type="protein sequence ID" value="QDJ13974.1"/>
    <property type="molecule type" value="Genomic_DNA"/>
</dbReference>
<dbReference type="Proteomes" id="UP000955338">
    <property type="component" value="Chromosome"/>
</dbReference>
<name>A0A8D4IVS0_9PAST</name>
<proteinExistence type="predicted"/>
<reference evidence="3" key="1">
    <citation type="submission" date="2017-06" db="EMBL/GenBank/DDBJ databases">
        <title>Genome sequencing of pathogenic and non-pathogenic strains within Bisgaard taxon 40.</title>
        <authorList>
            <person name="Ladner J.T."/>
            <person name="Lovett S.P."/>
            <person name="Koroleva G."/>
            <person name="Lorch J.M."/>
        </authorList>
    </citation>
    <scope>NUCLEOTIDE SEQUENCE</scope>
    <source>
        <strain evidence="3">27576-1-I1</strain>
    </source>
</reference>
<evidence type="ECO:0000313" key="4">
    <source>
        <dbReference type="Proteomes" id="UP000955338"/>
    </source>
</evidence>
<sequence length="101" mass="11673">MQTKTLKSNTLKSNARKAKDGQHAKKPNHLYRLGYRIGRLIKRFIDWKHPKFLKLLYLLPALAIGLYSIFALLWILALSAIGTAAFYELYKNPTAYGNHQR</sequence>
<dbReference type="AlphaFoldDB" id="A0A8D4IVS0"/>
<evidence type="ECO:0000256" key="1">
    <source>
        <dbReference type="SAM" id="MobiDB-lite"/>
    </source>
</evidence>
<dbReference type="RefSeq" id="WP_261919945.1">
    <property type="nucleotide sequence ID" value="NZ_CP022011.1"/>
</dbReference>
<feature type="region of interest" description="Disordered" evidence="1">
    <location>
        <begin position="1"/>
        <end position="25"/>
    </location>
</feature>
<evidence type="ECO:0000256" key="2">
    <source>
        <dbReference type="SAM" id="Phobius"/>
    </source>
</evidence>
<accession>A0A8D4IVS0</accession>
<evidence type="ECO:0000313" key="3">
    <source>
        <dbReference type="EMBL" id="QDJ13974.1"/>
    </source>
</evidence>
<protein>
    <submittedName>
        <fullName evidence="3">Uncharacterized protein</fullName>
    </submittedName>
</protein>
<gene>
    <name evidence="3" type="ORF">CEP48_00295</name>
</gene>
<feature type="transmembrane region" description="Helical" evidence="2">
    <location>
        <begin position="55"/>
        <end position="87"/>
    </location>
</feature>
<organism evidence="3 4">
    <name type="scientific">Mergibacter septicus</name>
    <dbReference type="NCBI Taxonomy" id="221402"/>
    <lineage>
        <taxon>Bacteria</taxon>
        <taxon>Pseudomonadati</taxon>
        <taxon>Pseudomonadota</taxon>
        <taxon>Gammaproteobacteria</taxon>
        <taxon>Pasteurellales</taxon>
        <taxon>Pasteurellaceae</taxon>
        <taxon>Mergibacter</taxon>
    </lineage>
</organism>
<feature type="compositionally biased region" description="Polar residues" evidence="1">
    <location>
        <begin position="1"/>
        <end position="13"/>
    </location>
</feature>
<keyword evidence="4" id="KW-1185">Reference proteome</keyword>
<keyword evidence="2" id="KW-1133">Transmembrane helix</keyword>
<keyword evidence="2" id="KW-0812">Transmembrane</keyword>